<keyword evidence="2" id="KW-1185">Reference proteome</keyword>
<evidence type="ECO:0000313" key="1">
    <source>
        <dbReference type="EMBL" id="KAI0064174.1"/>
    </source>
</evidence>
<evidence type="ECO:0000313" key="2">
    <source>
        <dbReference type="Proteomes" id="UP000814140"/>
    </source>
</evidence>
<gene>
    <name evidence="1" type="ORF">BV25DRAFT_1914814</name>
</gene>
<accession>A0ACB8T5Y2</accession>
<name>A0ACB8T5Y2_9AGAM</name>
<protein>
    <submittedName>
        <fullName evidence="1">NAD-P-binding protein</fullName>
    </submittedName>
</protein>
<dbReference type="EMBL" id="MU277200">
    <property type="protein sequence ID" value="KAI0064174.1"/>
    <property type="molecule type" value="Genomic_DNA"/>
</dbReference>
<comment type="caution">
    <text evidence="1">The sequence shown here is derived from an EMBL/GenBank/DDBJ whole genome shotgun (WGS) entry which is preliminary data.</text>
</comment>
<reference evidence="1" key="1">
    <citation type="submission" date="2021-03" db="EMBL/GenBank/DDBJ databases">
        <authorList>
            <consortium name="DOE Joint Genome Institute"/>
            <person name="Ahrendt S."/>
            <person name="Looney B.P."/>
            <person name="Miyauchi S."/>
            <person name="Morin E."/>
            <person name="Drula E."/>
            <person name="Courty P.E."/>
            <person name="Chicoki N."/>
            <person name="Fauchery L."/>
            <person name="Kohler A."/>
            <person name="Kuo A."/>
            <person name="Labutti K."/>
            <person name="Pangilinan J."/>
            <person name="Lipzen A."/>
            <person name="Riley R."/>
            <person name="Andreopoulos W."/>
            <person name="He G."/>
            <person name="Johnson J."/>
            <person name="Barry K.W."/>
            <person name="Grigoriev I.V."/>
            <person name="Nagy L."/>
            <person name="Hibbett D."/>
            <person name="Henrissat B."/>
            <person name="Matheny P.B."/>
            <person name="Labbe J."/>
            <person name="Martin F."/>
        </authorList>
    </citation>
    <scope>NUCLEOTIDE SEQUENCE</scope>
    <source>
        <strain evidence="1">HHB10654</strain>
    </source>
</reference>
<proteinExistence type="predicted"/>
<sequence length="310" mass="33214">MSLAGGTIKTRFTHGFDATKFAGLDEDLTGLTTHKDIYSTIDPAPLIAARALEGKVVLVTGASRGIGAEIARYFVRAGASVSLLARNQVQLDAVKAGIEAECPGARVLALTVDVKDSVKAASAVEATVQAFGKLDALVANAGAMRSFGTRFGSVNPIEWWDTIEVNLRGPFNFIHSSISYLQKSNGYVVVISSAAAQIRLPTASDYSVSKHAVDRLVEFVPIEYPGVKAFALHPGNVDTQLTRDAFENPAIAFDDNPALAASTVLYLTGGKADWLSGRYLSSHWDLGELEKVYKERILAKNALVNKLYLP</sequence>
<dbReference type="Proteomes" id="UP000814140">
    <property type="component" value="Unassembled WGS sequence"/>
</dbReference>
<reference evidence="1" key="2">
    <citation type="journal article" date="2022" name="New Phytol.">
        <title>Evolutionary transition to the ectomycorrhizal habit in the genomes of a hyperdiverse lineage of mushroom-forming fungi.</title>
        <authorList>
            <person name="Looney B."/>
            <person name="Miyauchi S."/>
            <person name="Morin E."/>
            <person name="Drula E."/>
            <person name="Courty P.E."/>
            <person name="Kohler A."/>
            <person name="Kuo A."/>
            <person name="LaButti K."/>
            <person name="Pangilinan J."/>
            <person name="Lipzen A."/>
            <person name="Riley R."/>
            <person name="Andreopoulos W."/>
            <person name="He G."/>
            <person name="Johnson J."/>
            <person name="Nolan M."/>
            <person name="Tritt A."/>
            <person name="Barry K.W."/>
            <person name="Grigoriev I.V."/>
            <person name="Nagy L.G."/>
            <person name="Hibbett D."/>
            <person name="Henrissat B."/>
            <person name="Matheny P.B."/>
            <person name="Labbe J."/>
            <person name="Martin F.M."/>
        </authorList>
    </citation>
    <scope>NUCLEOTIDE SEQUENCE</scope>
    <source>
        <strain evidence="1">HHB10654</strain>
    </source>
</reference>
<organism evidence="1 2">
    <name type="scientific">Artomyces pyxidatus</name>
    <dbReference type="NCBI Taxonomy" id="48021"/>
    <lineage>
        <taxon>Eukaryota</taxon>
        <taxon>Fungi</taxon>
        <taxon>Dikarya</taxon>
        <taxon>Basidiomycota</taxon>
        <taxon>Agaricomycotina</taxon>
        <taxon>Agaricomycetes</taxon>
        <taxon>Russulales</taxon>
        <taxon>Auriscalpiaceae</taxon>
        <taxon>Artomyces</taxon>
    </lineage>
</organism>